<evidence type="ECO:0000313" key="6">
    <source>
        <dbReference type="EMBL" id="KAJ8598363.1"/>
    </source>
</evidence>
<sequence length="198" mass="21951">MLLFFVVGVSVRLRPLASIFGEREYWQDMYEGRGDFPSDEYSWYLGWRELAPIWEEMSPGRSVVVPGAGNDPCVAELHDAGYEVTAFDYAPAAIERLRELLGDRSVRLEVADARSLPDMGPFDAALDKGFADAVHLGGALKEAVDQLHRVLRPGASYLCVTTVVPPDLLDSAFSTTKWRKHRDGAADIGPGLYIFTRT</sequence>
<dbReference type="Proteomes" id="UP001230188">
    <property type="component" value="Unassembled WGS sequence"/>
</dbReference>
<keyword evidence="7" id="KW-1185">Reference proteome</keyword>
<evidence type="ECO:0000256" key="1">
    <source>
        <dbReference type="ARBA" id="ARBA00008361"/>
    </source>
</evidence>
<dbReference type="CDD" id="cd02440">
    <property type="entry name" value="AdoMet_MTases"/>
    <property type="match status" value="1"/>
</dbReference>
<accession>A0AAD7XGG9</accession>
<proteinExistence type="inferred from homology"/>
<dbReference type="AlphaFoldDB" id="A0AAD7XGG9"/>
<organism evidence="6 7">
    <name type="scientific">Chrysophaeum taylorii</name>
    <dbReference type="NCBI Taxonomy" id="2483200"/>
    <lineage>
        <taxon>Eukaryota</taxon>
        <taxon>Sar</taxon>
        <taxon>Stramenopiles</taxon>
        <taxon>Ochrophyta</taxon>
        <taxon>Pelagophyceae</taxon>
        <taxon>Pelagomonadales</taxon>
        <taxon>Pelagomonadaceae</taxon>
        <taxon>Chrysophaeum</taxon>
    </lineage>
</organism>
<feature type="chain" id="PRO_5042153391" description="Methyltransferase type 11 domain-containing protein" evidence="4">
    <location>
        <begin position="19"/>
        <end position="198"/>
    </location>
</feature>
<keyword evidence="4" id="KW-0732">Signal</keyword>
<evidence type="ECO:0000313" key="7">
    <source>
        <dbReference type="Proteomes" id="UP001230188"/>
    </source>
</evidence>
<dbReference type="GO" id="GO:0032259">
    <property type="term" value="P:methylation"/>
    <property type="evidence" value="ECO:0007669"/>
    <property type="project" value="UniProtKB-KW"/>
</dbReference>
<dbReference type="PANTHER" id="PTHR12176">
    <property type="entry name" value="SAM-DEPENDENT METHYLTRANSFERASE SUPERFAMILY PROTEIN"/>
    <property type="match status" value="1"/>
</dbReference>
<dbReference type="Pfam" id="PF08241">
    <property type="entry name" value="Methyltransf_11"/>
    <property type="match status" value="1"/>
</dbReference>
<dbReference type="EMBL" id="JAQMWT010000675">
    <property type="protein sequence ID" value="KAJ8598363.1"/>
    <property type="molecule type" value="Genomic_DNA"/>
</dbReference>
<gene>
    <name evidence="6" type="ORF">CTAYLR_002953</name>
</gene>
<comment type="caution">
    <text evidence="6">The sequence shown here is derived from an EMBL/GenBank/DDBJ whole genome shotgun (WGS) entry which is preliminary data.</text>
</comment>
<feature type="domain" description="Methyltransferase type 11" evidence="5">
    <location>
        <begin position="67"/>
        <end position="158"/>
    </location>
</feature>
<evidence type="ECO:0000256" key="3">
    <source>
        <dbReference type="ARBA" id="ARBA00022679"/>
    </source>
</evidence>
<dbReference type="InterPro" id="IPR029063">
    <property type="entry name" value="SAM-dependent_MTases_sf"/>
</dbReference>
<keyword evidence="3" id="KW-0808">Transferase</keyword>
<evidence type="ECO:0000256" key="2">
    <source>
        <dbReference type="ARBA" id="ARBA00022603"/>
    </source>
</evidence>
<evidence type="ECO:0000259" key="5">
    <source>
        <dbReference type="Pfam" id="PF08241"/>
    </source>
</evidence>
<evidence type="ECO:0000256" key="4">
    <source>
        <dbReference type="SAM" id="SignalP"/>
    </source>
</evidence>
<dbReference type="GO" id="GO:0008757">
    <property type="term" value="F:S-adenosylmethionine-dependent methyltransferase activity"/>
    <property type="evidence" value="ECO:0007669"/>
    <property type="project" value="InterPro"/>
</dbReference>
<feature type="signal peptide" evidence="4">
    <location>
        <begin position="1"/>
        <end position="18"/>
    </location>
</feature>
<comment type="similarity">
    <text evidence="1">Belongs to the methyltransferase superfamily.</text>
</comment>
<dbReference type="InterPro" id="IPR013216">
    <property type="entry name" value="Methyltransf_11"/>
</dbReference>
<dbReference type="InterPro" id="IPR051419">
    <property type="entry name" value="Lys/N-term_MeTrsfase_sf"/>
</dbReference>
<name>A0AAD7XGG9_9STRA</name>
<protein>
    <recommendedName>
        <fullName evidence="5">Methyltransferase type 11 domain-containing protein</fullName>
    </recommendedName>
</protein>
<reference evidence="6" key="1">
    <citation type="submission" date="2023-01" db="EMBL/GenBank/DDBJ databases">
        <title>Metagenome sequencing of chrysophaentin producing Chrysophaeum taylorii.</title>
        <authorList>
            <person name="Davison J."/>
            <person name="Bewley C."/>
        </authorList>
    </citation>
    <scope>NUCLEOTIDE SEQUENCE</scope>
    <source>
        <strain evidence="6">NIES-1699</strain>
    </source>
</reference>
<dbReference type="PANTHER" id="PTHR12176:SF80">
    <property type="entry name" value="EEF1A LYSINE METHYLTRANSFERASE 4"/>
    <property type="match status" value="1"/>
</dbReference>
<dbReference type="SUPFAM" id="SSF53335">
    <property type="entry name" value="S-adenosyl-L-methionine-dependent methyltransferases"/>
    <property type="match status" value="1"/>
</dbReference>
<dbReference type="Gene3D" id="3.40.50.150">
    <property type="entry name" value="Vaccinia Virus protein VP39"/>
    <property type="match status" value="1"/>
</dbReference>
<keyword evidence="2" id="KW-0489">Methyltransferase</keyword>